<keyword evidence="3" id="KW-1185">Reference proteome</keyword>
<dbReference type="Proteomes" id="UP000648984">
    <property type="component" value="Unassembled WGS sequence"/>
</dbReference>
<sequence>MSWQALANLTPISATFLAASSTRTNSPHTVALVELNTAEDGRGCPPAGRRRSRLPSRPMTEQPDLAAFVQQLETGEVSQALALPGRIPAAARMQAIPVQITIFWGKS</sequence>
<protein>
    <submittedName>
        <fullName evidence="2">Uncharacterized protein</fullName>
    </submittedName>
</protein>
<name>A0ABX1QJN3_9RHOO</name>
<gene>
    <name evidence="2" type="ORF">GPA25_22285</name>
</gene>
<organism evidence="2 3">
    <name type="scientific">Aromatoleum diolicum</name>
    <dbReference type="NCBI Taxonomy" id="75796"/>
    <lineage>
        <taxon>Bacteria</taxon>
        <taxon>Pseudomonadati</taxon>
        <taxon>Pseudomonadota</taxon>
        <taxon>Betaproteobacteria</taxon>
        <taxon>Rhodocyclales</taxon>
        <taxon>Rhodocyclaceae</taxon>
        <taxon>Aromatoleum</taxon>
    </lineage>
</organism>
<feature type="region of interest" description="Disordered" evidence="1">
    <location>
        <begin position="39"/>
        <end position="60"/>
    </location>
</feature>
<evidence type="ECO:0000256" key="1">
    <source>
        <dbReference type="SAM" id="MobiDB-lite"/>
    </source>
</evidence>
<reference evidence="2 3" key="1">
    <citation type="submission" date="2019-12" db="EMBL/GenBank/DDBJ databases">
        <title>Comparative genomics gives insights into the taxonomy of the Azoarcus-Aromatoleum group and reveals separate origins of nif in the plant-associated Azoarcus and non-plant-associated Aromatoleum sub-groups.</title>
        <authorList>
            <person name="Lafos M."/>
            <person name="Maluk M."/>
            <person name="Batista M."/>
            <person name="Junghare M."/>
            <person name="Carmona M."/>
            <person name="Faoro H."/>
            <person name="Cruz L.M."/>
            <person name="Battistoni F."/>
            <person name="De Souza E."/>
            <person name="Pedrosa F."/>
            <person name="Chen W.-M."/>
            <person name="Poole P.S."/>
            <person name="Dixon R.A."/>
            <person name="James E.K."/>
        </authorList>
    </citation>
    <scope>NUCLEOTIDE SEQUENCE [LARGE SCALE GENOMIC DNA]</scope>
    <source>
        <strain evidence="2 3">22Lin</strain>
    </source>
</reference>
<dbReference type="EMBL" id="WTVQ01000066">
    <property type="protein sequence ID" value="NMG77485.1"/>
    <property type="molecule type" value="Genomic_DNA"/>
</dbReference>
<evidence type="ECO:0000313" key="3">
    <source>
        <dbReference type="Proteomes" id="UP000648984"/>
    </source>
</evidence>
<accession>A0ABX1QJN3</accession>
<proteinExistence type="predicted"/>
<evidence type="ECO:0000313" key="2">
    <source>
        <dbReference type="EMBL" id="NMG77485.1"/>
    </source>
</evidence>
<dbReference type="RefSeq" id="WP_169262614.1">
    <property type="nucleotide sequence ID" value="NZ_WTVQ01000066.1"/>
</dbReference>
<comment type="caution">
    <text evidence="2">The sequence shown here is derived from an EMBL/GenBank/DDBJ whole genome shotgun (WGS) entry which is preliminary data.</text>
</comment>